<dbReference type="InterPro" id="IPR006976">
    <property type="entry name" value="VanZ-like"/>
</dbReference>
<dbReference type="Proteomes" id="UP000228614">
    <property type="component" value="Unassembled WGS sequence"/>
</dbReference>
<protein>
    <recommendedName>
        <fullName evidence="2">VanZ-like domain-containing protein</fullName>
    </recommendedName>
</protein>
<feature type="transmembrane region" description="Helical" evidence="1">
    <location>
        <begin position="77"/>
        <end position="100"/>
    </location>
</feature>
<feature type="non-terminal residue" evidence="3">
    <location>
        <position position="1"/>
    </location>
</feature>
<gene>
    <name evidence="3" type="ORF">COT95_00530</name>
</gene>
<proteinExistence type="predicted"/>
<dbReference type="PANTHER" id="PTHR28008:SF1">
    <property type="entry name" value="DOMAIN PROTEIN, PUTATIVE (AFU_ORTHOLOGUE AFUA_3G10980)-RELATED"/>
    <property type="match status" value="1"/>
</dbReference>
<feature type="transmembrane region" description="Helical" evidence="1">
    <location>
        <begin position="12"/>
        <end position="31"/>
    </location>
</feature>
<evidence type="ECO:0000313" key="3">
    <source>
        <dbReference type="EMBL" id="PIR95097.1"/>
    </source>
</evidence>
<evidence type="ECO:0000313" key="4">
    <source>
        <dbReference type="Proteomes" id="UP000228614"/>
    </source>
</evidence>
<feature type="transmembrane region" description="Helical" evidence="1">
    <location>
        <begin position="106"/>
        <end position="127"/>
    </location>
</feature>
<dbReference type="Pfam" id="PF04892">
    <property type="entry name" value="VanZ"/>
    <property type="match status" value="1"/>
</dbReference>
<dbReference type="NCBIfam" id="NF037970">
    <property type="entry name" value="vanZ_1"/>
    <property type="match status" value="1"/>
</dbReference>
<evidence type="ECO:0000256" key="1">
    <source>
        <dbReference type="SAM" id="Phobius"/>
    </source>
</evidence>
<feature type="domain" description="VanZ-like" evidence="2">
    <location>
        <begin position="15"/>
        <end position="126"/>
    </location>
</feature>
<keyword evidence="1" id="KW-0812">Transmembrane</keyword>
<keyword evidence="1" id="KW-1133">Transmembrane helix</keyword>
<keyword evidence="1" id="KW-0472">Membrane</keyword>
<accession>A0A2H0V7L3</accession>
<feature type="transmembrane region" description="Helical" evidence="1">
    <location>
        <begin position="51"/>
        <end position="70"/>
    </location>
</feature>
<comment type="caution">
    <text evidence="3">The sequence shown here is derived from an EMBL/GenBank/DDBJ whole genome shotgun (WGS) entry which is preliminary data.</text>
</comment>
<dbReference type="AlphaFoldDB" id="A0A2H0V7L3"/>
<dbReference type="EMBL" id="PFAN01000033">
    <property type="protein sequence ID" value="PIR95097.1"/>
    <property type="molecule type" value="Genomic_DNA"/>
</dbReference>
<evidence type="ECO:0000259" key="2">
    <source>
        <dbReference type="Pfam" id="PF04892"/>
    </source>
</evidence>
<organism evidence="3 4">
    <name type="scientific">Candidatus Falkowbacteria bacterium CG10_big_fil_rev_8_21_14_0_10_37_6</name>
    <dbReference type="NCBI Taxonomy" id="1974563"/>
    <lineage>
        <taxon>Bacteria</taxon>
        <taxon>Candidatus Falkowiibacteriota</taxon>
    </lineage>
</organism>
<dbReference type="PANTHER" id="PTHR28008">
    <property type="entry name" value="DOMAIN PROTEIN, PUTATIVE (AFU_ORTHOLOGUE AFUA_3G10980)-RELATED"/>
    <property type="match status" value="1"/>
</dbReference>
<name>A0A2H0V7L3_9BACT</name>
<reference evidence="4" key="1">
    <citation type="submission" date="2017-09" db="EMBL/GenBank/DDBJ databases">
        <title>Depth-based differentiation of microbial function through sediment-hosted aquifers and enrichment of novel symbionts in the deep terrestrial subsurface.</title>
        <authorList>
            <person name="Probst A.J."/>
            <person name="Ladd B."/>
            <person name="Jarett J.K."/>
            <person name="Geller-Mcgrath D.E."/>
            <person name="Sieber C.M.K."/>
            <person name="Emerson J.B."/>
            <person name="Anantharaman K."/>
            <person name="Thomas B.C."/>
            <person name="Malmstrom R."/>
            <person name="Stieglmeier M."/>
            <person name="Klingl A."/>
            <person name="Woyke T."/>
            <person name="Ryan C.M."/>
            <person name="Banfield J.F."/>
        </authorList>
    </citation>
    <scope>NUCLEOTIDE SEQUENCE [LARGE SCALE GENOMIC DNA]</scope>
</reference>
<sequence>NKKNYCMVRFVKLNLVLAWMTLIFITSSITFSNSDSTAQKNLYDYVFDKDVHIILFGILAFLSASFFSTYHLKFRKVFFLVVFTAALYGFIDECHQIFVIGREASAYDLAFDVIGAIFGIGIYRILATARTRVQSAKKYAKEQHVRLN</sequence>